<sequence length="127" mass="14372">MCPFFFTWTLFSIYLLLFFLSSKSSLLYNNYTFYSIFDYLFSIYPSVLSNVSLFFFFFLRWNLSPLPRLQCSSAISARCNLPLPGSSNSPASASSVAGITGVCHHTQLLFVFSAETSFHHARLVSNS</sequence>
<dbReference type="PRINTS" id="PR02045">
    <property type="entry name" value="F138DOMAIN"/>
</dbReference>
<reference evidence="2" key="2">
    <citation type="submission" date="2025-08" db="UniProtKB">
        <authorList>
            <consortium name="Ensembl"/>
        </authorList>
    </citation>
    <scope>IDENTIFICATION</scope>
</reference>
<protein>
    <submittedName>
        <fullName evidence="2">Uncharacterized protein</fullName>
    </submittedName>
</protein>
<dbReference type="PANTHER" id="PTHR12138:SF133">
    <property type="entry name" value="SECRETED PROTEIN"/>
    <property type="match status" value="1"/>
</dbReference>
<keyword evidence="1" id="KW-0472">Membrane</keyword>
<proteinExistence type="predicted"/>
<evidence type="ECO:0000313" key="3">
    <source>
        <dbReference type="Proteomes" id="UP000233100"/>
    </source>
</evidence>
<accession>A0A7N9CP26</accession>
<feature type="transmembrane region" description="Helical" evidence="1">
    <location>
        <begin position="39"/>
        <end position="59"/>
    </location>
</feature>
<dbReference type="GeneTree" id="ENSGT01150000286943"/>
<reference evidence="2 3" key="1">
    <citation type="submission" date="2013-03" db="EMBL/GenBank/DDBJ databases">
        <authorList>
            <person name="Warren W."/>
            <person name="Wilson R.K."/>
        </authorList>
    </citation>
    <scope>NUCLEOTIDE SEQUENCE</scope>
</reference>
<dbReference type="Proteomes" id="UP000233100">
    <property type="component" value="Chromosome 14"/>
</dbReference>
<dbReference type="Ensembl" id="ENSMFAT00000088667.1">
    <property type="protein sequence ID" value="ENSMFAP00000051554.1"/>
    <property type="gene ID" value="ENSMFAG00000057794.1"/>
</dbReference>
<evidence type="ECO:0000313" key="2">
    <source>
        <dbReference type="Ensembl" id="ENSMFAP00000051554.1"/>
    </source>
</evidence>
<reference evidence="2" key="3">
    <citation type="submission" date="2025-09" db="UniProtKB">
        <authorList>
            <consortium name="Ensembl"/>
        </authorList>
    </citation>
    <scope>IDENTIFICATION</scope>
</reference>
<name>A0A7N9CP26_MACFA</name>
<keyword evidence="1" id="KW-1133">Transmembrane helix</keyword>
<dbReference type="AlphaFoldDB" id="A0A7N9CP26"/>
<organism evidence="2 3">
    <name type="scientific">Macaca fascicularis</name>
    <name type="common">Crab-eating macaque</name>
    <name type="synonym">Cynomolgus monkey</name>
    <dbReference type="NCBI Taxonomy" id="9541"/>
    <lineage>
        <taxon>Eukaryota</taxon>
        <taxon>Metazoa</taxon>
        <taxon>Chordata</taxon>
        <taxon>Craniata</taxon>
        <taxon>Vertebrata</taxon>
        <taxon>Euteleostomi</taxon>
        <taxon>Mammalia</taxon>
        <taxon>Eutheria</taxon>
        <taxon>Euarchontoglires</taxon>
        <taxon>Primates</taxon>
        <taxon>Haplorrhini</taxon>
        <taxon>Catarrhini</taxon>
        <taxon>Cercopithecidae</taxon>
        <taxon>Cercopithecinae</taxon>
        <taxon>Macaca</taxon>
    </lineage>
</organism>
<dbReference type="PANTHER" id="PTHR12138">
    <property type="entry name" value="PRIMATE-EXPANDED PROTEIN FAMILY"/>
    <property type="match status" value="1"/>
</dbReference>
<keyword evidence="3" id="KW-1185">Reference proteome</keyword>
<evidence type="ECO:0000256" key="1">
    <source>
        <dbReference type="SAM" id="Phobius"/>
    </source>
</evidence>
<keyword evidence="1" id="KW-0812">Transmembrane</keyword>